<evidence type="ECO:0000313" key="2">
    <source>
        <dbReference type="Proteomes" id="UP001057402"/>
    </source>
</evidence>
<proteinExistence type="predicted"/>
<evidence type="ECO:0000313" key="1">
    <source>
        <dbReference type="EMBL" id="KAI4304229.1"/>
    </source>
</evidence>
<reference evidence="2" key="1">
    <citation type="journal article" date="2023" name="Front. Plant Sci.">
        <title>Chromosomal-level genome assembly of Melastoma candidum provides insights into trichome evolution.</title>
        <authorList>
            <person name="Zhong Y."/>
            <person name="Wu W."/>
            <person name="Sun C."/>
            <person name="Zou P."/>
            <person name="Liu Y."/>
            <person name="Dai S."/>
            <person name="Zhou R."/>
        </authorList>
    </citation>
    <scope>NUCLEOTIDE SEQUENCE [LARGE SCALE GENOMIC DNA]</scope>
</reference>
<gene>
    <name evidence="1" type="ORF">MLD38_039771</name>
</gene>
<dbReference type="EMBL" id="CM042891">
    <property type="protein sequence ID" value="KAI4304229.1"/>
    <property type="molecule type" value="Genomic_DNA"/>
</dbReference>
<keyword evidence="2" id="KW-1185">Reference proteome</keyword>
<comment type="caution">
    <text evidence="1">The sequence shown here is derived from an EMBL/GenBank/DDBJ whole genome shotgun (WGS) entry which is preliminary data.</text>
</comment>
<protein>
    <submittedName>
        <fullName evidence="1">Uncharacterized protein</fullName>
    </submittedName>
</protein>
<organism evidence="1 2">
    <name type="scientific">Melastoma candidum</name>
    <dbReference type="NCBI Taxonomy" id="119954"/>
    <lineage>
        <taxon>Eukaryota</taxon>
        <taxon>Viridiplantae</taxon>
        <taxon>Streptophyta</taxon>
        <taxon>Embryophyta</taxon>
        <taxon>Tracheophyta</taxon>
        <taxon>Spermatophyta</taxon>
        <taxon>Magnoliopsida</taxon>
        <taxon>eudicotyledons</taxon>
        <taxon>Gunneridae</taxon>
        <taxon>Pentapetalae</taxon>
        <taxon>rosids</taxon>
        <taxon>malvids</taxon>
        <taxon>Myrtales</taxon>
        <taxon>Melastomataceae</taxon>
        <taxon>Melastomatoideae</taxon>
        <taxon>Melastomateae</taxon>
        <taxon>Melastoma</taxon>
    </lineage>
</organism>
<accession>A0ACB9L4J5</accession>
<name>A0ACB9L4J5_9MYRT</name>
<dbReference type="Proteomes" id="UP001057402">
    <property type="component" value="Chromosome 12"/>
</dbReference>
<sequence>MDVEVIVVAVDASKEITDYALEWAVQNLIKPRDSLFLLAVHPSPSLPPPSPFRINQLRNSQFLSKLFMRCRGDKEKSSSGIRKAGHGAKPCSEEKVKGVCEIMMKQLLSAYKVTQVKREVLVNMYSQPGSVASTAEDVGATWVVFDRRLRKEADICLKQLACNVVLVDHTIPRILKAVSPQIKNKQSPRNESDNPYSAARSSFETGIESSFGVSTNTKDQLPRHGASVNDTSTRKPYIYLNSQYFNKDIEKVPPYLDFQPPRRSSSVPPEGKRRSFSGPVKVKNGTVQSPDHKALKPPLFPPRRSAESTELLPRQSSPSKLKELINRKDPSIFHESKSPALPSSSFERGLSIRRAVSLSIKKPPMPPPLCSVCKHNMPHFSNAPKRFTYDEIDRATRGFALDNFLAEGGFGPVYKGILPDGQAVAVKQHKHVSAQGASEFCSEVEVLSCAQHKNLVRLVGYCVETEWLLVYEFACNGSLDKHLYGKEGNEVMAWHNRMKVAKGAARGLRYLHEDCRVGCIVHRDFRPNNILLTHDYEPMVGDFGLARWQANGESAEETRVVGAFGYLAPEYTQTGLVTEKADVYAYGIVLLELLSGFRGIEFAKISGQQFVSDWGLPLLKRGMIDELIDPRLSNDYNEREVELMMRSAELCLSSLPEERPRMSQVLKILEGDLPNTTSSRSSQHAYIYPGDKGSLATMPLMQDKRPATHKHHGNGVAAKNKPAINSASVEALVNPDAYNSEMLASEEFQAYLHGSLAKFMQSMNSQGSPHATQKAA</sequence>